<dbReference type="Proteomes" id="UP001144372">
    <property type="component" value="Unassembled WGS sequence"/>
</dbReference>
<dbReference type="Gene3D" id="3.10.310.30">
    <property type="match status" value="1"/>
</dbReference>
<gene>
    <name evidence="14" type="primary">ccaA</name>
    <name evidence="14" type="ORF">DAMNIGENAA_02340</name>
</gene>
<dbReference type="SUPFAM" id="SSF64182">
    <property type="entry name" value="DHH phosphoesterases"/>
    <property type="match status" value="1"/>
</dbReference>
<dbReference type="EMBL" id="BSDR01000001">
    <property type="protein sequence ID" value="GLI32801.1"/>
    <property type="molecule type" value="Genomic_DNA"/>
</dbReference>
<evidence type="ECO:0000256" key="2">
    <source>
        <dbReference type="ARBA" id="ARBA00007265"/>
    </source>
</evidence>
<dbReference type="RefSeq" id="WP_281791834.1">
    <property type="nucleotide sequence ID" value="NZ_BSDR01000001.1"/>
</dbReference>
<name>A0A9W6D465_9BACT</name>
<dbReference type="SUPFAM" id="SSF81301">
    <property type="entry name" value="Nucleotidyltransferase"/>
    <property type="match status" value="1"/>
</dbReference>
<dbReference type="InterPro" id="IPR043519">
    <property type="entry name" value="NT_sf"/>
</dbReference>
<evidence type="ECO:0000256" key="1">
    <source>
        <dbReference type="ARBA" id="ARBA00001946"/>
    </source>
</evidence>
<evidence type="ECO:0000313" key="15">
    <source>
        <dbReference type="Proteomes" id="UP001144372"/>
    </source>
</evidence>
<dbReference type="InterPro" id="IPR003156">
    <property type="entry name" value="DHHA1_dom"/>
</dbReference>
<dbReference type="PANTHER" id="PTHR47788:SF1">
    <property type="entry name" value="A-ADDING TRNA NUCLEOTIDYLTRANSFERASE"/>
    <property type="match status" value="1"/>
</dbReference>
<evidence type="ECO:0000256" key="9">
    <source>
        <dbReference type="ARBA" id="ARBA00022842"/>
    </source>
</evidence>
<dbReference type="InterPro" id="IPR052390">
    <property type="entry name" value="tRNA_nt/polyA_polymerase"/>
</dbReference>
<evidence type="ECO:0000256" key="7">
    <source>
        <dbReference type="ARBA" id="ARBA00022723"/>
    </source>
</evidence>
<feature type="domain" description="CBS" evidence="13">
    <location>
        <begin position="377"/>
        <end position="432"/>
    </location>
</feature>
<dbReference type="Pfam" id="PF00571">
    <property type="entry name" value="CBS"/>
    <property type="match status" value="2"/>
</dbReference>
<dbReference type="InterPro" id="IPR000644">
    <property type="entry name" value="CBS_dom"/>
</dbReference>
<evidence type="ECO:0000256" key="8">
    <source>
        <dbReference type="ARBA" id="ARBA00022741"/>
    </source>
</evidence>
<dbReference type="GO" id="GO:0008033">
    <property type="term" value="P:tRNA processing"/>
    <property type="evidence" value="ECO:0007669"/>
    <property type="project" value="UniProtKB-KW"/>
</dbReference>
<dbReference type="InterPro" id="IPR002646">
    <property type="entry name" value="PolA_pol_head_dom"/>
</dbReference>
<proteinExistence type="inferred from homology"/>
<keyword evidence="6" id="KW-0548">Nucleotidyltransferase</keyword>
<comment type="caution">
    <text evidence="14">The sequence shown here is derived from an EMBL/GenBank/DDBJ whole genome shotgun (WGS) entry which is preliminary data.</text>
</comment>
<keyword evidence="9" id="KW-0460">Magnesium</keyword>
<dbReference type="GO" id="GO:0016779">
    <property type="term" value="F:nucleotidyltransferase activity"/>
    <property type="evidence" value="ECO:0007669"/>
    <property type="project" value="UniProtKB-KW"/>
</dbReference>
<evidence type="ECO:0000259" key="13">
    <source>
        <dbReference type="PROSITE" id="PS51371"/>
    </source>
</evidence>
<dbReference type="InterPro" id="IPR001667">
    <property type="entry name" value="DDH_dom"/>
</dbReference>
<dbReference type="AlphaFoldDB" id="A0A9W6D465"/>
<reference evidence="14" key="1">
    <citation type="submission" date="2022-12" db="EMBL/GenBank/DDBJ databases">
        <title>Reference genome sequencing for broad-spectrum identification of bacterial and archaeal isolates by mass spectrometry.</title>
        <authorList>
            <person name="Sekiguchi Y."/>
            <person name="Tourlousse D.M."/>
        </authorList>
    </citation>
    <scope>NUCLEOTIDE SEQUENCE</scope>
    <source>
        <strain evidence="14">ASRB1</strain>
    </source>
</reference>
<dbReference type="Pfam" id="PF01743">
    <property type="entry name" value="PolyA_pol"/>
    <property type="match status" value="1"/>
</dbReference>
<dbReference type="Pfam" id="PF02272">
    <property type="entry name" value="DHHA1"/>
    <property type="match status" value="1"/>
</dbReference>
<dbReference type="PROSITE" id="PS51371">
    <property type="entry name" value="CBS"/>
    <property type="match status" value="2"/>
</dbReference>
<dbReference type="Gene3D" id="3.10.580.10">
    <property type="entry name" value="CBS-domain"/>
    <property type="match status" value="1"/>
</dbReference>
<sequence length="894" mass="102355">MEVVTTHINADFDAMASMIAAKKLYPEAILVFPGSQERTLREFFIKSAVYIYDFKRLRDVDLKQVHRLILVDTRQLSRIGKFEEIIHRPEVEIHVYDHHPDTSEDVKGHVSVVKPVGATVTILTQLIRERGIELTPEEATILCLGIYEDTGSFTFNSTTPEDFEAAAYLRRQGADLNVVSDMVTQELTAEQIGILNELILSARTYDIQGIEVCIATVSVDKYVGDFALLVHKLKDIHNLDVVFALGRMEDRIYLVARSRIPEVDVGLIASHFGGGGHTTAASATIRDLTLFQAEDRLLEVLKSSITPFPMAENLMSSPVVYVEADASIKEAEQIMVRYNINSMPVMENGVIVGLITRQILEKAIFHKLVEHTVREFMSSDFVTVGLHATLLEIQTYLVEHQQRILPVIDDGKVVGVITRRDLLNFLVTDHSNKPQTLADALNPAQWPKKKSIHSVVMEQLPGEVIAILKDLGKLADRLHYKAYAVGGFVRDLLLRRPNLDIDIVVEGDGIEFAKEFAASHGIRARCHKKFNTAVLIFSDKLKVDVASARFEYYQYPAALPIVEFSSLKMDLYRRDFTINTLALTLNPDDFGQLIDFFGGQRDLKDKIIRVLHNLSFVEDPTRIMRAIRFEQRFNFKIGKQTATLMKNAVRMGLIQKLGGRRFFHEIDLILMEENPVPAVRRMDEYGVLGLLASGMRFDTRMEELFNRIRNMISWYRLSFLDEPLEGSWVYFLGLLSGLHRNDLEKVWNRLEMTENQRERMLWTYGQVESLLRGFFQLPEHRPSDIYRTLQPFKPEELLFMMARTEREEVRKAISHYFHRYRRVRTELKGKDLKAMGVPPGPIYRIILDELIDAHLNGEVKSLQDEWGYLKVHHPEIFENAEKNMSSGMSFSEGV</sequence>
<comment type="similarity">
    <text evidence="2 12">Belongs to the tRNA nucleotidyltransferase/poly(A) polymerase family.</text>
</comment>
<keyword evidence="3" id="KW-0820">tRNA-binding</keyword>
<keyword evidence="5" id="KW-0819">tRNA processing</keyword>
<feature type="domain" description="CBS" evidence="13">
    <location>
        <begin position="315"/>
        <end position="370"/>
    </location>
</feature>
<protein>
    <submittedName>
        <fullName evidence="14">Poly(A) polymerase</fullName>
    </submittedName>
</protein>
<dbReference type="Gene3D" id="1.10.3090.10">
    <property type="entry name" value="cca-adding enzyme, domain 2"/>
    <property type="match status" value="1"/>
</dbReference>
<keyword evidence="11" id="KW-0129">CBS domain</keyword>
<evidence type="ECO:0000256" key="12">
    <source>
        <dbReference type="RuleBase" id="RU003953"/>
    </source>
</evidence>
<evidence type="ECO:0000256" key="10">
    <source>
        <dbReference type="ARBA" id="ARBA00022884"/>
    </source>
</evidence>
<dbReference type="GO" id="GO:0046872">
    <property type="term" value="F:metal ion binding"/>
    <property type="evidence" value="ECO:0007669"/>
    <property type="project" value="UniProtKB-KW"/>
</dbReference>
<keyword evidence="15" id="KW-1185">Reference proteome</keyword>
<dbReference type="GO" id="GO:0000166">
    <property type="term" value="F:nucleotide binding"/>
    <property type="evidence" value="ECO:0007669"/>
    <property type="project" value="UniProtKB-KW"/>
</dbReference>
<dbReference type="CDD" id="cd05398">
    <property type="entry name" value="NT_ClassII-CCAase"/>
    <property type="match status" value="1"/>
</dbReference>
<dbReference type="SMART" id="SM00116">
    <property type="entry name" value="CBS"/>
    <property type="match status" value="2"/>
</dbReference>
<evidence type="ECO:0000256" key="11">
    <source>
        <dbReference type="PROSITE-ProRule" id="PRU00703"/>
    </source>
</evidence>
<evidence type="ECO:0000256" key="3">
    <source>
        <dbReference type="ARBA" id="ARBA00022555"/>
    </source>
</evidence>
<organism evidence="14 15">
    <name type="scientific">Desulforhabdus amnigena</name>
    <dbReference type="NCBI Taxonomy" id="40218"/>
    <lineage>
        <taxon>Bacteria</taxon>
        <taxon>Pseudomonadati</taxon>
        <taxon>Thermodesulfobacteriota</taxon>
        <taxon>Syntrophobacteria</taxon>
        <taxon>Syntrophobacterales</taxon>
        <taxon>Syntrophobacteraceae</taxon>
        <taxon>Desulforhabdus</taxon>
    </lineage>
</organism>
<keyword evidence="8" id="KW-0547">Nucleotide-binding</keyword>
<evidence type="ECO:0000256" key="4">
    <source>
        <dbReference type="ARBA" id="ARBA00022679"/>
    </source>
</evidence>
<dbReference type="InterPro" id="IPR046342">
    <property type="entry name" value="CBS_dom_sf"/>
</dbReference>
<dbReference type="Gene3D" id="3.30.460.10">
    <property type="entry name" value="Beta Polymerase, domain 2"/>
    <property type="match status" value="1"/>
</dbReference>
<evidence type="ECO:0000256" key="5">
    <source>
        <dbReference type="ARBA" id="ARBA00022694"/>
    </source>
</evidence>
<keyword evidence="4 12" id="KW-0808">Transferase</keyword>
<evidence type="ECO:0000313" key="14">
    <source>
        <dbReference type="EMBL" id="GLI32801.1"/>
    </source>
</evidence>
<dbReference type="InterPro" id="IPR032828">
    <property type="entry name" value="PolyA_RNA-bd"/>
</dbReference>
<dbReference type="SUPFAM" id="SSF81891">
    <property type="entry name" value="Poly A polymerase C-terminal region-like"/>
    <property type="match status" value="1"/>
</dbReference>
<dbReference type="Pfam" id="PF01368">
    <property type="entry name" value="DHH"/>
    <property type="match status" value="1"/>
</dbReference>
<dbReference type="PANTHER" id="PTHR47788">
    <property type="entry name" value="POLYA POLYMERASE"/>
    <property type="match status" value="1"/>
</dbReference>
<keyword evidence="10 12" id="KW-0694">RNA-binding</keyword>
<comment type="cofactor">
    <cofactor evidence="1">
        <name>Mg(2+)</name>
        <dbReference type="ChEBI" id="CHEBI:18420"/>
    </cofactor>
</comment>
<keyword evidence="7" id="KW-0479">Metal-binding</keyword>
<evidence type="ECO:0000256" key="6">
    <source>
        <dbReference type="ARBA" id="ARBA00022695"/>
    </source>
</evidence>
<dbReference type="InterPro" id="IPR038763">
    <property type="entry name" value="DHH_sf"/>
</dbReference>
<dbReference type="SUPFAM" id="SSF54631">
    <property type="entry name" value="CBS-domain pair"/>
    <property type="match status" value="1"/>
</dbReference>
<accession>A0A9W6D465</accession>
<dbReference type="GO" id="GO:0000049">
    <property type="term" value="F:tRNA binding"/>
    <property type="evidence" value="ECO:0007669"/>
    <property type="project" value="UniProtKB-KW"/>
</dbReference>
<dbReference type="Pfam" id="PF12627">
    <property type="entry name" value="PolyA_pol_RNAbd"/>
    <property type="match status" value="1"/>
</dbReference>
<dbReference type="Gene3D" id="3.90.1640.10">
    <property type="entry name" value="inorganic pyrophosphatase (n-terminal core)"/>
    <property type="match status" value="1"/>
</dbReference>